<dbReference type="InterPro" id="IPR004352">
    <property type="entry name" value="GH114_TIM-barrel"/>
</dbReference>
<accession>A0A6N7KZA1</accession>
<dbReference type="Gene3D" id="3.20.20.70">
    <property type="entry name" value="Aldolase class I"/>
    <property type="match status" value="1"/>
</dbReference>
<sequence length="299" mass="31940">MPNSLARNGRSCRSRGSRRRVAAALAVSAAAALVLSSCSSSSNDDSEPDATETASGPALPSPTSVALPPAHAGFDYQIAGPYTPPAGVSVVSRDHAAPPAAGMYNICYVNAFQAQSGAEKEWDPDLLLREANGKVVYDTNWNEAVLDIRTDAKRQRVAQKVNAWIDECAAKGFNAVEPDNYDSYTRSANLLTAADVEALQTMIAAHAHEKKLAIGQKNTVELAGDRQKVGLDFAVAEECGEQDECNGYVEAFGDRVYVIEYTAKGLSKACKGWGDKLSIVRRDKNVVPQGKSGNLRETC</sequence>
<gene>
    <name evidence="4" type="ORF">F7Q99_33490</name>
</gene>
<protein>
    <submittedName>
        <fullName evidence="4">Endo alpha-1,4 polygalactosaminidase</fullName>
    </submittedName>
</protein>
<dbReference type="AlphaFoldDB" id="A0A6N7KZA1"/>
<organism evidence="4 5">
    <name type="scientific">Streptomyces kaniharaensis</name>
    <dbReference type="NCBI Taxonomy" id="212423"/>
    <lineage>
        <taxon>Bacteria</taxon>
        <taxon>Bacillati</taxon>
        <taxon>Actinomycetota</taxon>
        <taxon>Actinomycetes</taxon>
        <taxon>Kitasatosporales</taxon>
        <taxon>Streptomycetaceae</taxon>
        <taxon>Streptomyces</taxon>
    </lineage>
</organism>
<evidence type="ECO:0000256" key="2">
    <source>
        <dbReference type="SAM" id="SignalP"/>
    </source>
</evidence>
<comment type="caution">
    <text evidence="4">The sequence shown here is derived from an EMBL/GenBank/DDBJ whole genome shotgun (WGS) entry which is preliminary data.</text>
</comment>
<feature type="domain" description="Glycoside-hydrolase family GH114 TIM-barrel" evidence="3">
    <location>
        <begin position="74"/>
        <end position="286"/>
    </location>
</feature>
<proteinExistence type="predicted"/>
<dbReference type="InterPro" id="IPR013785">
    <property type="entry name" value="Aldolase_TIM"/>
</dbReference>
<dbReference type="PANTHER" id="PTHR35273:SF2">
    <property type="entry name" value="ALPHA-GALACTOSIDASE"/>
    <property type="match status" value="1"/>
</dbReference>
<dbReference type="Pfam" id="PF03537">
    <property type="entry name" value="Glyco_hydro_114"/>
    <property type="match status" value="1"/>
</dbReference>
<name>A0A6N7KZA1_9ACTN</name>
<feature type="signal peptide" evidence="2">
    <location>
        <begin position="1"/>
        <end position="42"/>
    </location>
</feature>
<reference evidence="4 5" key="1">
    <citation type="submission" date="2019-09" db="EMBL/GenBank/DDBJ databases">
        <title>Genome Sequences of Streptomyces kaniharaensis ATCC 21070.</title>
        <authorList>
            <person name="Zhu W."/>
            <person name="De Crecy-Lagard V."/>
            <person name="Richards N.G."/>
        </authorList>
    </citation>
    <scope>NUCLEOTIDE SEQUENCE [LARGE SCALE GENOMIC DNA]</scope>
    <source>
        <strain evidence="4 5">SF-557</strain>
    </source>
</reference>
<evidence type="ECO:0000259" key="3">
    <source>
        <dbReference type="Pfam" id="PF03537"/>
    </source>
</evidence>
<feature type="region of interest" description="Disordered" evidence="1">
    <location>
        <begin position="38"/>
        <end position="66"/>
    </location>
</feature>
<dbReference type="Proteomes" id="UP000450000">
    <property type="component" value="Unassembled WGS sequence"/>
</dbReference>
<dbReference type="InterPro" id="IPR017853">
    <property type="entry name" value="GH"/>
</dbReference>
<evidence type="ECO:0000313" key="5">
    <source>
        <dbReference type="Proteomes" id="UP000450000"/>
    </source>
</evidence>
<evidence type="ECO:0000313" key="4">
    <source>
        <dbReference type="EMBL" id="MQS16972.1"/>
    </source>
</evidence>
<dbReference type="SUPFAM" id="SSF51445">
    <property type="entry name" value="(Trans)glycosidases"/>
    <property type="match status" value="1"/>
</dbReference>
<keyword evidence="5" id="KW-1185">Reference proteome</keyword>
<dbReference type="PANTHER" id="PTHR35273">
    <property type="entry name" value="ALPHA-1,4 POLYGALACTOSAMINIDASE, PUTATIVE (AFU_ORTHOLOGUE AFUA_3G07890)-RELATED"/>
    <property type="match status" value="1"/>
</dbReference>
<dbReference type="OrthoDB" id="319933at2"/>
<evidence type="ECO:0000256" key="1">
    <source>
        <dbReference type="SAM" id="MobiDB-lite"/>
    </source>
</evidence>
<feature type="chain" id="PRO_5038678112" evidence="2">
    <location>
        <begin position="43"/>
        <end position="299"/>
    </location>
</feature>
<keyword evidence="2" id="KW-0732">Signal</keyword>
<dbReference type="RefSeq" id="WP_153468777.1">
    <property type="nucleotide sequence ID" value="NZ_WBOF01000003.1"/>
</dbReference>
<dbReference type="EMBL" id="WBOF01000003">
    <property type="protein sequence ID" value="MQS16972.1"/>
    <property type="molecule type" value="Genomic_DNA"/>
</dbReference>